<dbReference type="RefSeq" id="XP_066085262.1">
    <property type="nucleotide sequence ID" value="XM_066229165.1"/>
</dbReference>
<dbReference type="EMBL" id="CP144089">
    <property type="protein sequence ID" value="WWD07295.1"/>
    <property type="molecule type" value="Genomic_DNA"/>
</dbReference>
<reference evidence="1 2" key="1">
    <citation type="submission" date="2024-01" db="EMBL/GenBank/DDBJ databases">
        <title>Comparative genomics of Cryptococcus and Kwoniella reveals pathogenesis evolution and contrasting modes of karyotype evolution via chromosome fusion or intercentromeric recombination.</title>
        <authorList>
            <person name="Coelho M.A."/>
            <person name="David-Palma M."/>
            <person name="Shea T."/>
            <person name="Bowers K."/>
            <person name="McGinley-Smith S."/>
            <person name="Mohammad A.W."/>
            <person name="Gnirke A."/>
            <person name="Yurkov A.M."/>
            <person name="Nowrousian M."/>
            <person name="Sun S."/>
            <person name="Cuomo C.A."/>
            <person name="Heitman J."/>
        </authorList>
    </citation>
    <scope>NUCLEOTIDE SEQUENCE [LARGE SCALE GENOMIC DNA]</scope>
    <source>
        <strain evidence="1 2">PYCC6329</strain>
    </source>
</reference>
<dbReference type="GeneID" id="91104193"/>
<protein>
    <submittedName>
        <fullName evidence="1">Uncharacterized protein</fullName>
    </submittedName>
</protein>
<evidence type="ECO:0000313" key="2">
    <source>
        <dbReference type="Proteomes" id="UP001358614"/>
    </source>
</evidence>
<proteinExistence type="predicted"/>
<dbReference type="Proteomes" id="UP001358614">
    <property type="component" value="Chromosome 1"/>
</dbReference>
<dbReference type="AlphaFoldDB" id="A0AAX4KLD6"/>
<keyword evidence="2" id="KW-1185">Reference proteome</keyword>
<sequence>MPARKKVDISHLTLEQIFVPDSTPYLTDLPDHVLETIPNLPPEPDWTKAGFSFEPSQAEVFFEEPESGTPSVPTIDHALLDEMDEEEVVKAEFDQWEGVNVAVTESKKDTQLIDLCSRFTKTQMQKEELEKFVEEHRIPVVECMVTNIKLENTPLYRFDEDGWVIQAFDWYSSLGHCHLDIIEIPEVDLLCERFLVPLFVAYKQNLHLEHIFNALRSNKDRDLSSHRLLLELSKTSSVNVDRPGIYVMHRHWKRISKSIRKYENSGLISNLEADPITTPAYLGLTKSMQQRFQHHVQKPVNPRVAADNSDLPLSEWKYTMVAKFDGDEEVIPHIAMHIVQHVFLGIFKLTDKYLGGLNVSPVDHLHLRTLLPATTVIPMVKVVDKLLQLHPERLLPRYRDSEAWPYFLQPLLPDGCLVAGETLRDLLRGFNRESIFKKTKPKHLIEYWDRLDDYPRFLSFLQQFGADVPVKPATASYMFAREYPQASRLLGNDPVQVLDALRQLVKKISEEYKF</sequence>
<organism evidence="1 2">
    <name type="scientific">Kwoniella europaea PYCC6329</name>
    <dbReference type="NCBI Taxonomy" id="1423913"/>
    <lineage>
        <taxon>Eukaryota</taxon>
        <taxon>Fungi</taxon>
        <taxon>Dikarya</taxon>
        <taxon>Basidiomycota</taxon>
        <taxon>Agaricomycotina</taxon>
        <taxon>Tremellomycetes</taxon>
        <taxon>Tremellales</taxon>
        <taxon>Cryptococcaceae</taxon>
        <taxon>Kwoniella</taxon>
    </lineage>
</organism>
<accession>A0AAX4KLD6</accession>
<dbReference type="KEGG" id="ker:91104193"/>
<gene>
    <name evidence="1" type="ORF">V865_005392</name>
</gene>
<evidence type="ECO:0000313" key="1">
    <source>
        <dbReference type="EMBL" id="WWD07295.1"/>
    </source>
</evidence>
<name>A0AAX4KLD6_9TREE</name>